<feature type="compositionally biased region" description="Basic and acidic residues" evidence="6">
    <location>
        <begin position="85"/>
        <end position="104"/>
    </location>
</feature>
<name>A0A2T0R8H1_9ACTN</name>
<keyword evidence="3 7" id="KW-0812">Transmembrane</keyword>
<feature type="domain" description="Cardiolipin synthase N-terminal" evidence="8">
    <location>
        <begin position="12"/>
        <end position="57"/>
    </location>
</feature>
<feature type="transmembrane region" description="Helical" evidence="7">
    <location>
        <begin position="34"/>
        <end position="55"/>
    </location>
</feature>
<comment type="subcellular location">
    <subcellularLocation>
        <location evidence="1">Cell membrane</location>
        <topology evidence="1">Multi-pass membrane protein</topology>
    </subcellularLocation>
</comment>
<protein>
    <submittedName>
        <fullName evidence="9">Phospholipase D-like protein</fullName>
    </submittedName>
</protein>
<dbReference type="OrthoDB" id="3298527at2"/>
<evidence type="ECO:0000313" key="9">
    <source>
        <dbReference type="EMBL" id="PRY17430.1"/>
    </source>
</evidence>
<keyword evidence="10" id="KW-1185">Reference proteome</keyword>
<evidence type="ECO:0000256" key="7">
    <source>
        <dbReference type="SAM" id="Phobius"/>
    </source>
</evidence>
<feature type="compositionally biased region" description="Basic residues" evidence="6">
    <location>
        <begin position="105"/>
        <end position="116"/>
    </location>
</feature>
<keyword evidence="4 7" id="KW-1133">Transmembrane helix</keyword>
<dbReference type="EMBL" id="PVZF01000002">
    <property type="protein sequence ID" value="PRY17430.1"/>
    <property type="molecule type" value="Genomic_DNA"/>
</dbReference>
<feature type="region of interest" description="Disordered" evidence="6">
    <location>
        <begin position="60"/>
        <end position="116"/>
    </location>
</feature>
<evidence type="ECO:0000256" key="3">
    <source>
        <dbReference type="ARBA" id="ARBA00022692"/>
    </source>
</evidence>
<dbReference type="InterPro" id="IPR027379">
    <property type="entry name" value="CLS_N"/>
</dbReference>
<sequence>MIRFLPFAVEFALLVFCLVDRVQADSGRIRNLGKATWAFLVGLLPLVGGIAWLVAGRPEGPAPRGRCSPGSPEHERPDGPTPSQVDRRVREEQARVDAEFDAAVRRAKARRPSPGA</sequence>
<dbReference type="GO" id="GO:0005886">
    <property type="term" value="C:plasma membrane"/>
    <property type="evidence" value="ECO:0007669"/>
    <property type="project" value="UniProtKB-SubCell"/>
</dbReference>
<accession>A0A2T0R8H1</accession>
<reference evidence="9 10" key="1">
    <citation type="submission" date="2018-03" db="EMBL/GenBank/DDBJ databases">
        <title>Genomic Encyclopedia of Archaeal and Bacterial Type Strains, Phase II (KMG-II): from individual species to whole genera.</title>
        <authorList>
            <person name="Goeker M."/>
        </authorList>
    </citation>
    <scope>NUCLEOTIDE SEQUENCE [LARGE SCALE GENOMIC DNA]</scope>
    <source>
        <strain evidence="9 10">DSM 19711</strain>
    </source>
</reference>
<gene>
    <name evidence="9" type="ORF">CLV37_102393</name>
</gene>
<keyword evidence="2" id="KW-1003">Cell membrane</keyword>
<dbReference type="Proteomes" id="UP000238083">
    <property type="component" value="Unassembled WGS sequence"/>
</dbReference>
<evidence type="ECO:0000259" key="8">
    <source>
        <dbReference type="Pfam" id="PF13396"/>
    </source>
</evidence>
<dbReference type="Pfam" id="PF13396">
    <property type="entry name" value="PLDc_N"/>
    <property type="match status" value="1"/>
</dbReference>
<evidence type="ECO:0000256" key="4">
    <source>
        <dbReference type="ARBA" id="ARBA00022989"/>
    </source>
</evidence>
<evidence type="ECO:0000256" key="5">
    <source>
        <dbReference type="ARBA" id="ARBA00023136"/>
    </source>
</evidence>
<evidence type="ECO:0000256" key="2">
    <source>
        <dbReference type="ARBA" id="ARBA00022475"/>
    </source>
</evidence>
<evidence type="ECO:0000313" key="10">
    <source>
        <dbReference type="Proteomes" id="UP000238083"/>
    </source>
</evidence>
<comment type="caution">
    <text evidence="9">The sequence shown here is derived from an EMBL/GenBank/DDBJ whole genome shotgun (WGS) entry which is preliminary data.</text>
</comment>
<keyword evidence="5 7" id="KW-0472">Membrane</keyword>
<dbReference type="AlphaFoldDB" id="A0A2T0R8H1"/>
<proteinExistence type="predicted"/>
<organism evidence="9 10">
    <name type="scientific">Kineococcus rhizosphaerae</name>
    <dbReference type="NCBI Taxonomy" id="559628"/>
    <lineage>
        <taxon>Bacteria</taxon>
        <taxon>Bacillati</taxon>
        <taxon>Actinomycetota</taxon>
        <taxon>Actinomycetes</taxon>
        <taxon>Kineosporiales</taxon>
        <taxon>Kineosporiaceae</taxon>
        <taxon>Kineococcus</taxon>
    </lineage>
</organism>
<dbReference type="RefSeq" id="WP_106208193.1">
    <property type="nucleotide sequence ID" value="NZ_PVZF01000002.1"/>
</dbReference>
<evidence type="ECO:0000256" key="6">
    <source>
        <dbReference type="SAM" id="MobiDB-lite"/>
    </source>
</evidence>
<evidence type="ECO:0000256" key="1">
    <source>
        <dbReference type="ARBA" id="ARBA00004651"/>
    </source>
</evidence>